<evidence type="ECO:0000313" key="1">
    <source>
        <dbReference type="EMBL" id="MBX56298.1"/>
    </source>
</evidence>
<proteinExistence type="predicted"/>
<protein>
    <submittedName>
        <fullName evidence="1">Uncharacterized protein</fullName>
    </submittedName>
</protein>
<sequence>MRYLNPESTGSLHVRFNPWPEDCAV</sequence>
<name>A0A2P2PNL4_RHIMU</name>
<dbReference type="AlphaFoldDB" id="A0A2P2PNL4"/>
<accession>A0A2P2PNL4</accession>
<reference evidence="1" key="1">
    <citation type="submission" date="2018-02" db="EMBL/GenBank/DDBJ databases">
        <title>Rhizophora mucronata_Transcriptome.</title>
        <authorList>
            <person name="Meera S.P."/>
            <person name="Sreeshan A."/>
            <person name="Augustine A."/>
        </authorList>
    </citation>
    <scope>NUCLEOTIDE SEQUENCE</scope>
    <source>
        <tissue evidence="1">Leaf</tissue>
    </source>
</reference>
<dbReference type="EMBL" id="GGEC01075814">
    <property type="protein sequence ID" value="MBX56298.1"/>
    <property type="molecule type" value="Transcribed_RNA"/>
</dbReference>
<organism evidence="1">
    <name type="scientific">Rhizophora mucronata</name>
    <name type="common">Asiatic mangrove</name>
    <dbReference type="NCBI Taxonomy" id="61149"/>
    <lineage>
        <taxon>Eukaryota</taxon>
        <taxon>Viridiplantae</taxon>
        <taxon>Streptophyta</taxon>
        <taxon>Embryophyta</taxon>
        <taxon>Tracheophyta</taxon>
        <taxon>Spermatophyta</taxon>
        <taxon>Magnoliopsida</taxon>
        <taxon>eudicotyledons</taxon>
        <taxon>Gunneridae</taxon>
        <taxon>Pentapetalae</taxon>
        <taxon>rosids</taxon>
        <taxon>fabids</taxon>
        <taxon>Malpighiales</taxon>
        <taxon>Rhizophoraceae</taxon>
        <taxon>Rhizophora</taxon>
    </lineage>
</organism>